<feature type="region of interest" description="Disordered" evidence="1">
    <location>
        <begin position="51"/>
        <end position="70"/>
    </location>
</feature>
<protein>
    <submittedName>
        <fullName evidence="2">Uncharacterized protein</fullName>
    </submittedName>
</protein>
<evidence type="ECO:0000256" key="1">
    <source>
        <dbReference type="SAM" id="MobiDB-lite"/>
    </source>
</evidence>
<feature type="compositionally biased region" description="Basic and acidic residues" evidence="1">
    <location>
        <begin position="55"/>
        <end position="70"/>
    </location>
</feature>
<evidence type="ECO:0000313" key="2">
    <source>
        <dbReference type="EMBL" id="AVK76178.1"/>
    </source>
</evidence>
<gene>
    <name evidence="2" type="ORF">pneo_cds_571</name>
</gene>
<sequence length="70" mass="8057">MQHETGNNKTQGHDENHVHARDSPGPTDEDYKGLYDDLTALRRSWALMDPQDPAQWDRDSALHITKDPYP</sequence>
<dbReference type="Proteomes" id="UP000249287">
    <property type="component" value="Segment"/>
</dbReference>
<dbReference type="EMBL" id="MG011690">
    <property type="protein sequence ID" value="AVK76178.1"/>
    <property type="molecule type" value="Genomic_DNA"/>
</dbReference>
<reference evidence="2" key="1">
    <citation type="journal article" date="2018" name="Nat. Commun.">
        <title>Diversity and evolution of the emerging Pandoraviridae family.</title>
        <authorList>
            <person name="Legendre M."/>
            <person name="Fabre E."/>
            <person name="Poirot O."/>
            <person name="Jeudy S."/>
            <person name="Lartigue A."/>
            <person name="Alempic J.M."/>
            <person name="Beucher L."/>
            <person name="Philippe N."/>
            <person name="Bertaux L."/>
            <person name="Christo-Foroux E."/>
            <person name="Labadie K."/>
            <person name="Coute Y."/>
            <person name="Abergel C."/>
            <person name="Claverie J.M."/>
        </authorList>
    </citation>
    <scope>NUCLEOTIDE SEQUENCE [LARGE SCALE GENOMIC DNA]</scope>
    <source>
        <strain evidence="2">Neocaledonia</strain>
    </source>
</reference>
<organism evidence="2">
    <name type="scientific">Pandoravirus neocaledonia</name>
    <dbReference type="NCBI Taxonomy" id="2107708"/>
    <lineage>
        <taxon>Viruses</taxon>
        <taxon>Pandoravirus</taxon>
    </lineage>
</organism>
<proteinExistence type="predicted"/>
<dbReference type="GeneID" id="36842891"/>
<feature type="compositionally biased region" description="Polar residues" evidence="1">
    <location>
        <begin position="1"/>
        <end position="10"/>
    </location>
</feature>
<feature type="region of interest" description="Disordered" evidence="1">
    <location>
        <begin position="1"/>
        <end position="31"/>
    </location>
</feature>
<dbReference type="RefSeq" id="YP_009482181.1">
    <property type="nucleotide sequence ID" value="NC_037666.1"/>
</dbReference>
<feature type="compositionally biased region" description="Basic and acidic residues" evidence="1">
    <location>
        <begin position="11"/>
        <end position="22"/>
    </location>
</feature>
<accession>A0A2U7UCI5</accession>
<name>A0A2U7UCI5_9VIRU</name>
<dbReference type="KEGG" id="vg:36842891"/>